<gene>
    <name evidence="2" type="primary">A04p015100.1_BraROA</name>
    <name evidence="2" type="ORF">IGI04_014875</name>
</gene>
<dbReference type="EMBL" id="JADBGQ010000004">
    <property type="protein sequence ID" value="KAG5400268.1"/>
    <property type="molecule type" value="Genomic_DNA"/>
</dbReference>
<dbReference type="InterPro" id="IPR002885">
    <property type="entry name" value="PPR_rpt"/>
</dbReference>
<dbReference type="Pfam" id="PF12854">
    <property type="entry name" value="PPR_1"/>
    <property type="match status" value="1"/>
</dbReference>
<dbReference type="Gene3D" id="1.25.40.10">
    <property type="entry name" value="Tetratricopeptide repeat domain"/>
    <property type="match status" value="1"/>
</dbReference>
<dbReference type="NCBIfam" id="TIGR00756">
    <property type="entry name" value="PPR"/>
    <property type="match status" value="1"/>
</dbReference>
<keyword evidence="1" id="KW-0677">Repeat</keyword>
<protein>
    <submittedName>
        <fullName evidence="2">Uncharacterized protein</fullName>
    </submittedName>
</protein>
<accession>A0ABQ7MNF5</accession>
<reference evidence="2 3" key="1">
    <citation type="submission" date="2021-03" db="EMBL/GenBank/DDBJ databases">
        <authorList>
            <person name="King G.J."/>
            <person name="Bancroft I."/>
            <person name="Baten A."/>
            <person name="Bloomfield J."/>
            <person name="Borpatragohain P."/>
            <person name="He Z."/>
            <person name="Irish N."/>
            <person name="Irwin J."/>
            <person name="Liu K."/>
            <person name="Mauleon R.P."/>
            <person name="Moore J."/>
            <person name="Morris R."/>
            <person name="Ostergaard L."/>
            <person name="Wang B."/>
            <person name="Wells R."/>
        </authorList>
    </citation>
    <scope>NUCLEOTIDE SEQUENCE [LARGE SCALE GENOMIC DNA]</scope>
    <source>
        <strain evidence="2">R-o-18</strain>
        <tissue evidence="2">Leaf</tissue>
    </source>
</reference>
<evidence type="ECO:0000256" key="1">
    <source>
        <dbReference type="ARBA" id="ARBA00022737"/>
    </source>
</evidence>
<dbReference type="Proteomes" id="UP000823674">
    <property type="component" value="Chromosome A04"/>
</dbReference>
<keyword evidence="3" id="KW-1185">Reference proteome</keyword>
<organism evidence="2 3">
    <name type="scientific">Brassica rapa subsp. trilocularis</name>
    <dbReference type="NCBI Taxonomy" id="1813537"/>
    <lineage>
        <taxon>Eukaryota</taxon>
        <taxon>Viridiplantae</taxon>
        <taxon>Streptophyta</taxon>
        <taxon>Embryophyta</taxon>
        <taxon>Tracheophyta</taxon>
        <taxon>Spermatophyta</taxon>
        <taxon>Magnoliopsida</taxon>
        <taxon>eudicotyledons</taxon>
        <taxon>Gunneridae</taxon>
        <taxon>Pentapetalae</taxon>
        <taxon>rosids</taxon>
        <taxon>malvids</taxon>
        <taxon>Brassicales</taxon>
        <taxon>Brassicaceae</taxon>
        <taxon>Brassiceae</taxon>
        <taxon>Brassica</taxon>
    </lineage>
</organism>
<evidence type="ECO:0000313" key="2">
    <source>
        <dbReference type="EMBL" id="KAG5400268.1"/>
    </source>
</evidence>
<dbReference type="InterPro" id="IPR011990">
    <property type="entry name" value="TPR-like_helical_dom_sf"/>
</dbReference>
<proteinExistence type="predicted"/>
<evidence type="ECO:0000313" key="3">
    <source>
        <dbReference type="Proteomes" id="UP000823674"/>
    </source>
</evidence>
<sequence>MFRVLSDIHLDLGSVRMIPITRNTTKQDPFGIYVVFGSVRIHFYRIGFGSGMQSLHLEDAVGEQVRQHNAKRTKDDDDSYEVTLDEDFLTALEYVMPPPASRMAGDAVDKLCEYKRRHCVSCSESLAVIIVPNVSSGIKPNIRTFNILIDSYGKRGNYKKMSAVMKFVDLGTYNVVIDAFERGDLKQMEIPI</sequence>
<comment type="caution">
    <text evidence="2">The sequence shown here is derived from an EMBL/GenBank/DDBJ whole genome shotgun (WGS) entry which is preliminary data.</text>
</comment>
<name>A0ABQ7MNF5_BRACM</name>